<sequence length="464" mass="50155">MEAGQYGQWLGTTEEHDSKSVIDALSELASDRCKLVVVDHYGLSSTWEASLNSTVGIPILALDDLDRRHESAFVLDVTFGKTAANYEGQLTEGTRALVGPSYALLRPDFALLRSPALQGRDARLSHGTVNHVLVSMGGADETNATLWVTDALATLLENRSFKIHVLLGAAYPHRASLDTLQATLGNRLEIHSDVAEMAALLADMDLAIGAAGSSSWERCCLGLPTINLVLAENQVTVARLLASGGAAIDGGRFPTSEAPDMWAKRIIAPVLASSTLIALSGTARDLVDGRGAGRVIAEAFSGLVRTSLLVLRGVTMDDAALLFEWQCDGRTRRYALNPAPPTWSEHLKWLQRKLNDPYCSFYIAEVAGIASGTVRLDRSASPPPPTATEHEWREVSILTAPEFYGCGVGLRMIRALMALHPEEDLVARVLADNQSSQRLFAKAGFSHYAPELLFWPQQTNRGIS</sequence>
<dbReference type="PATRIC" id="fig|1121477.3.peg.304"/>
<dbReference type="NCBIfam" id="TIGR03590">
    <property type="entry name" value="PseG"/>
    <property type="match status" value="1"/>
</dbReference>
<organism evidence="3 4">
    <name type="scientific">Devosia limi DSM 17137</name>
    <dbReference type="NCBI Taxonomy" id="1121477"/>
    <lineage>
        <taxon>Bacteria</taxon>
        <taxon>Pseudomonadati</taxon>
        <taxon>Pseudomonadota</taxon>
        <taxon>Alphaproteobacteria</taxon>
        <taxon>Hyphomicrobiales</taxon>
        <taxon>Devosiaceae</taxon>
        <taxon>Devosia</taxon>
    </lineage>
</organism>
<proteinExistence type="predicted"/>
<accession>A0A0F5LAN8</accession>
<feature type="binding site" evidence="1">
    <location>
        <position position="217"/>
    </location>
    <ligand>
        <name>substrate</name>
    </ligand>
</feature>
<dbReference type="Gene3D" id="3.40.50.2000">
    <property type="entry name" value="Glycogen Phosphorylase B"/>
    <property type="match status" value="1"/>
</dbReference>
<feature type="binding site" evidence="1">
    <location>
        <position position="106"/>
    </location>
    <ligand>
        <name>substrate</name>
    </ligand>
</feature>
<reference evidence="3 4" key="1">
    <citation type="submission" date="2015-03" db="EMBL/GenBank/DDBJ databases">
        <authorList>
            <person name="Hassan Y.I."/>
            <person name="Lepp D."/>
            <person name="Zhou T."/>
        </authorList>
    </citation>
    <scope>NUCLEOTIDE SEQUENCE [LARGE SCALE GENOMIC DNA]</scope>
    <source>
        <strain evidence="3 4">DSM 17137</strain>
    </source>
</reference>
<evidence type="ECO:0000313" key="4">
    <source>
        <dbReference type="Proteomes" id="UP000033608"/>
    </source>
</evidence>
<name>A0A0F5LAN8_9HYPH</name>
<dbReference type="InterPro" id="IPR020023">
    <property type="entry name" value="PseG"/>
</dbReference>
<dbReference type="PROSITE" id="PS51186">
    <property type="entry name" value="GNAT"/>
    <property type="match status" value="1"/>
</dbReference>
<dbReference type="EMBL" id="LAJF01000112">
    <property type="protein sequence ID" value="KKB79408.1"/>
    <property type="molecule type" value="Genomic_DNA"/>
</dbReference>
<gene>
    <name evidence="3" type="ORF">VW29_17765</name>
</gene>
<dbReference type="Gene3D" id="3.40.630.30">
    <property type="match status" value="1"/>
</dbReference>
<dbReference type="Gene3D" id="3.40.50.11190">
    <property type="match status" value="1"/>
</dbReference>
<evidence type="ECO:0000256" key="1">
    <source>
        <dbReference type="PIRSR" id="PIRSR620023-2"/>
    </source>
</evidence>
<dbReference type="InterPro" id="IPR000182">
    <property type="entry name" value="GNAT_dom"/>
</dbReference>
<dbReference type="InterPro" id="IPR016181">
    <property type="entry name" value="Acyl_CoA_acyltransferase"/>
</dbReference>
<feature type="domain" description="N-acetyltransferase" evidence="2">
    <location>
        <begin position="309"/>
        <end position="461"/>
    </location>
</feature>
<dbReference type="GO" id="GO:0016747">
    <property type="term" value="F:acyltransferase activity, transferring groups other than amino-acyl groups"/>
    <property type="evidence" value="ECO:0007669"/>
    <property type="project" value="InterPro"/>
</dbReference>
<keyword evidence="4" id="KW-1185">Reference proteome</keyword>
<dbReference type="STRING" id="1121477.SAMN02745223_02342"/>
<evidence type="ECO:0000259" key="2">
    <source>
        <dbReference type="PROSITE" id="PS51186"/>
    </source>
</evidence>
<dbReference type="AlphaFoldDB" id="A0A0F5LAN8"/>
<evidence type="ECO:0000313" key="3">
    <source>
        <dbReference type="EMBL" id="KKB79408.1"/>
    </source>
</evidence>
<protein>
    <recommendedName>
        <fullName evidence="2">N-acetyltransferase domain-containing protein</fullName>
    </recommendedName>
</protein>
<dbReference type="Proteomes" id="UP000033608">
    <property type="component" value="Unassembled WGS sequence"/>
</dbReference>
<dbReference type="SUPFAM" id="SSF55729">
    <property type="entry name" value="Acyl-CoA N-acyltransferases (Nat)"/>
    <property type="match status" value="1"/>
</dbReference>
<dbReference type="SUPFAM" id="SSF53756">
    <property type="entry name" value="UDP-Glycosyltransferase/glycogen phosphorylase"/>
    <property type="match status" value="1"/>
</dbReference>
<comment type="caution">
    <text evidence="3">The sequence shown here is derived from an EMBL/GenBank/DDBJ whole genome shotgun (WGS) entry which is preliminary data.</text>
</comment>
<dbReference type="Pfam" id="PF13302">
    <property type="entry name" value="Acetyltransf_3"/>
    <property type="match status" value="1"/>
</dbReference>